<dbReference type="Proteomes" id="UP000487649">
    <property type="component" value="Unassembled WGS sequence"/>
</dbReference>
<evidence type="ECO:0000256" key="2">
    <source>
        <dbReference type="ARBA" id="ARBA00022448"/>
    </source>
</evidence>
<dbReference type="GO" id="GO:0016301">
    <property type="term" value="F:kinase activity"/>
    <property type="evidence" value="ECO:0007669"/>
    <property type="project" value="UniProtKB-KW"/>
</dbReference>
<keyword evidence="2" id="KW-0813">Transport</keyword>
<dbReference type="InterPro" id="IPR051471">
    <property type="entry name" value="Bacterial_PTS_sugar_comp"/>
</dbReference>
<dbReference type="AlphaFoldDB" id="A0A173SL31"/>
<name>A0A173SL31_9FIRM</name>
<gene>
    <name evidence="8" type="ORF">GMA92_05980</name>
</gene>
<dbReference type="Pfam" id="PF03610">
    <property type="entry name" value="EIIA-man"/>
    <property type="match status" value="1"/>
</dbReference>
<comment type="subcellular location">
    <subcellularLocation>
        <location evidence="1">Cytoplasm</location>
    </subcellularLocation>
</comment>
<dbReference type="GO" id="GO:0016020">
    <property type="term" value="C:membrane"/>
    <property type="evidence" value="ECO:0007669"/>
    <property type="project" value="InterPro"/>
</dbReference>
<evidence type="ECO:0000256" key="7">
    <source>
        <dbReference type="ARBA" id="ARBA00022777"/>
    </source>
</evidence>
<dbReference type="OrthoDB" id="9799827at2"/>
<evidence type="ECO:0000256" key="1">
    <source>
        <dbReference type="ARBA" id="ARBA00004496"/>
    </source>
</evidence>
<evidence type="ECO:0000313" key="9">
    <source>
        <dbReference type="Proteomes" id="UP000487649"/>
    </source>
</evidence>
<comment type="caution">
    <text evidence="8">The sequence shown here is derived from an EMBL/GenBank/DDBJ whole genome shotgun (WGS) entry which is preliminary data.</text>
</comment>
<dbReference type="GeneID" id="60059684"/>
<dbReference type="PANTHER" id="PTHR33799:SF1">
    <property type="entry name" value="PTS SYSTEM MANNOSE-SPECIFIC EIIAB COMPONENT-RELATED"/>
    <property type="match status" value="1"/>
</dbReference>
<dbReference type="CDD" id="cd00006">
    <property type="entry name" value="PTS_IIA_man"/>
    <property type="match status" value="1"/>
</dbReference>
<evidence type="ECO:0000313" key="8">
    <source>
        <dbReference type="EMBL" id="MTK20963.1"/>
    </source>
</evidence>
<keyword evidence="6" id="KW-0598">Phosphotransferase system</keyword>
<dbReference type="InterPro" id="IPR033887">
    <property type="entry name" value="PTS_IIA_man"/>
</dbReference>
<dbReference type="InterPro" id="IPR004701">
    <property type="entry name" value="PTS_EIIA_man-typ"/>
</dbReference>
<dbReference type="PROSITE" id="PS51096">
    <property type="entry name" value="PTS_EIIA_TYPE_4"/>
    <property type="match status" value="1"/>
</dbReference>
<evidence type="ECO:0000256" key="6">
    <source>
        <dbReference type="ARBA" id="ARBA00022683"/>
    </source>
</evidence>
<accession>A0A173SL31</accession>
<dbReference type="EMBL" id="WMQE01000010">
    <property type="protein sequence ID" value="MTK20963.1"/>
    <property type="molecule type" value="Genomic_DNA"/>
</dbReference>
<evidence type="ECO:0000256" key="5">
    <source>
        <dbReference type="ARBA" id="ARBA00022679"/>
    </source>
</evidence>
<keyword evidence="4" id="KW-0762">Sugar transport</keyword>
<dbReference type="Gene3D" id="3.40.50.510">
    <property type="entry name" value="Phosphotransferase system, mannose-type IIA component"/>
    <property type="match status" value="1"/>
</dbReference>
<dbReference type="InterPro" id="IPR036662">
    <property type="entry name" value="PTS_EIIA_man-typ_sf"/>
</dbReference>
<sequence length="147" mass="16132">MKNVMILTGHGEYAKGIRSNLTFIAGENEDLYAVDFLIDDTEETLKAKFKQILDETVGANYVFICDLLGGTPFRCAAGLSQQQPGIEVVCGITTGSLMEALFLKDTMSIEELAQSLVNKSHESCVRFEMINKVKTASDNLESEQDGI</sequence>
<keyword evidence="5" id="KW-0808">Transferase</keyword>
<keyword evidence="7" id="KW-0418">Kinase</keyword>
<dbReference type="GO" id="GO:0009401">
    <property type="term" value="P:phosphoenolpyruvate-dependent sugar phosphotransferase system"/>
    <property type="evidence" value="ECO:0007669"/>
    <property type="project" value="UniProtKB-KW"/>
</dbReference>
<keyword evidence="3" id="KW-0963">Cytoplasm</keyword>
<dbReference type="GO" id="GO:0005737">
    <property type="term" value="C:cytoplasm"/>
    <property type="evidence" value="ECO:0007669"/>
    <property type="project" value="UniProtKB-SubCell"/>
</dbReference>
<evidence type="ECO:0000256" key="4">
    <source>
        <dbReference type="ARBA" id="ARBA00022597"/>
    </source>
</evidence>
<proteinExistence type="predicted"/>
<protein>
    <submittedName>
        <fullName evidence="8">PTS fructose transporter subunit IIA</fullName>
    </submittedName>
</protein>
<dbReference type="PANTHER" id="PTHR33799">
    <property type="entry name" value="PTS PERMEASE-RELATED-RELATED"/>
    <property type="match status" value="1"/>
</dbReference>
<dbReference type="RefSeq" id="WP_006785081.1">
    <property type="nucleotide sequence ID" value="NZ_CABJBH010000004.1"/>
</dbReference>
<dbReference type="SUPFAM" id="SSF53062">
    <property type="entry name" value="PTS system fructose IIA component-like"/>
    <property type="match status" value="1"/>
</dbReference>
<reference evidence="8 9" key="1">
    <citation type="journal article" date="2019" name="Nat. Med.">
        <title>A library of human gut bacterial isolates paired with longitudinal multiomics data enables mechanistic microbiome research.</title>
        <authorList>
            <person name="Poyet M."/>
            <person name="Groussin M."/>
            <person name="Gibbons S.M."/>
            <person name="Avila-Pacheco J."/>
            <person name="Jiang X."/>
            <person name="Kearney S.M."/>
            <person name="Perrotta A.R."/>
            <person name="Berdy B."/>
            <person name="Zhao S."/>
            <person name="Lieberman T.D."/>
            <person name="Swanson P.K."/>
            <person name="Smith M."/>
            <person name="Roesemann S."/>
            <person name="Alexander J.E."/>
            <person name="Rich S.A."/>
            <person name="Livny J."/>
            <person name="Vlamakis H."/>
            <person name="Clish C."/>
            <person name="Bullock K."/>
            <person name="Deik A."/>
            <person name="Scott J."/>
            <person name="Pierce K.A."/>
            <person name="Xavier R.J."/>
            <person name="Alm E.J."/>
        </authorList>
    </citation>
    <scope>NUCLEOTIDE SEQUENCE [LARGE SCALE GENOMIC DNA]</scope>
    <source>
        <strain evidence="8 9">BIOML-A198</strain>
    </source>
</reference>
<organism evidence="8 9">
    <name type="scientific">Turicibacter sanguinis</name>
    <dbReference type="NCBI Taxonomy" id="154288"/>
    <lineage>
        <taxon>Bacteria</taxon>
        <taxon>Bacillati</taxon>
        <taxon>Bacillota</taxon>
        <taxon>Erysipelotrichia</taxon>
        <taxon>Erysipelotrichales</taxon>
        <taxon>Turicibacteraceae</taxon>
        <taxon>Turicibacter</taxon>
    </lineage>
</organism>
<evidence type="ECO:0000256" key="3">
    <source>
        <dbReference type="ARBA" id="ARBA00022490"/>
    </source>
</evidence>